<dbReference type="Proteomes" id="UP000257815">
    <property type="component" value="Segment"/>
</dbReference>
<dbReference type="InterPro" id="IPR005564">
    <property type="entry name" value="Major_capsid_GpE"/>
</dbReference>
<dbReference type="EMBL" id="MH426725">
    <property type="protein sequence ID" value="AXN57373.1"/>
    <property type="molecule type" value="Genomic_DNA"/>
</dbReference>
<dbReference type="Pfam" id="PF03864">
    <property type="entry name" value="Phage_cap_E"/>
    <property type="match status" value="1"/>
</dbReference>
<accession>A0A346FHU3</accession>
<keyword evidence="1" id="KW-0946">Virion</keyword>
<proteinExistence type="predicted"/>
<gene>
    <name evidence="3" type="ORF">SUNLIREN_73</name>
</gene>
<keyword evidence="1" id="KW-0167">Capsid protein</keyword>
<name>A0A346FHU3_9CAUD</name>
<evidence type="ECO:0000313" key="3">
    <source>
        <dbReference type="EMBL" id="AXN57373.1"/>
    </source>
</evidence>
<sequence length="368" mass="40788">MSLTLANGSRFLLADLTGDIANIPNTYGYVNQLDLFRSVPTSQTSVLLDITDYGISLLDPVDRDTRNAESSAPESLRQVAFPLIYFKHIESITPEQVQGIRQAGTAAELTTEAMVRARKLQKIRMTHDITKEFLLMQALKGKVVDSKGFLWADMYQTFGVEKKTVYFDLENPDADIDGAIDELVEHMEDTANTGGLTNGEQIIVLVDRAFFRKLTGHAKVREAYMAQQAVSSYGLITGSLKTGRSDGVATATNEFPYRGVVFRQYNGKFTDKRNTVHKLVGINGVEDSVGVGHAFPNTAMLGEANDLYQISYGPANKMGYVNTLGQDLYVFEYAKDRDEGTDFEAHSYMMPICTRPQLLVDVRADKAS</sequence>
<reference evidence="4" key="1">
    <citation type="submission" date="2018-06" db="EMBL/GenBank/DDBJ databases">
        <authorList>
            <person name="Sharma R."/>
            <person name="Ke K."/>
            <person name="Breakwell D.P."/>
            <person name="Hope S."/>
            <person name="Grose J.H."/>
        </authorList>
    </citation>
    <scope>NUCLEOTIDE SEQUENCE [LARGE SCALE GENOMIC DNA]</scope>
</reference>
<protein>
    <submittedName>
        <fullName evidence="3">Putative major capsid protein</fullName>
    </submittedName>
</protein>
<keyword evidence="2" id="KW-1035">Host cytoplasm</keyword>
<evidence type="ECO:0000313" key="4">
    <source>
        <dbReference type="Proteomes" id="UP000257815"/>
    </source>
</evidence>
<organism evidence="3 4">
    <name type="scientific">Erwinia phage SunLIRen</name>
    <dbReference type="NCBI Taxonomy" id="2267654"/>
    <lineage>
        <taxon>Viruses</taxon>
        <taxon>Duplodnaviria</taxon>
        <taxon>Heunggongvirae</taxon>
        <taxon>Uroviricota</taxon>
        <taxon>Caudoviricetes</taxon>
        <taxon>Andersonviridae</taxon>
        <taxon>Ounavirinae</taxon>
        <taxon>Kolesnikvirus</taxon>
        <taxon>Kolesnikvirus Ea214</taxon>
    </lineage>
</organism>
<evidence type="ECO:0000256" key="2">
    <source>
        <dbReference type="ARBA" id="ARBA00023200"/>
    </source>
</evidence>
<dbReference type="GO" id="GO:0019028">
    <property type="term" value="C:viral capsid"/>
    <property type="evidence" value="ECO:0007669"/>
    <property type="project" value="UniProtKB-KW"/>
</dbReference>
<evidence type="ECO:0000256" key="1">
    <source>
        <dbReference type="ARBA" id="ARBA00022561"/>
    </source>
</evidence>